<dbReference type="Gene3D" id="3.40.50.300">
    <property type="entry name" value="P-loop containing nucleotide triphosphate hydrolases"/>
    <property type="match status" value="2"/>
</dbReference>
<dbReference type="InterPro" id="IPR018368">
    <property type="entry name" value="ClpA/B_CS1"/>
</dbReference>
<dbReference type="CDD" id="cd00009">
    <property type="entry name" value="AAA"/>
    <property type="match status" value="1"/>
</dbReference>
<evidence type="ECO:0000313" key="7">
    <source>
        <dbReference type="EMBL" id="AYE36737.1"/>
    </source>
</evidence>
<dbReference type="Pfam" id="PF17871">
    <property type="entry name" value="AAA_lid_9"/>
    <property type="match status" value="1"/>
</dbReference>
<dbReference type="AlphaFoldDB" id="A0A386PPC7"/>
<evidence type="ECO:0000259" key="5">
    <source>
        <dbReference type="SMART" id="SM00382"/>
    </source>
</evidence>
<reference evidence="7 8" key="1">
    <citation type="journal article" date="2018" name="Infect. Genet. Evol.">
        <title>Genome-wide analysis of Borrelia turcica and 'Candidatus Borrelia tachyglossi' shows relapsing fever-like genomes with unique genomic links to Lyme disease Borrelia.</title>
        <authorList>
            <person name="Gofton A.W."/>
            <person name="Margos G."/>
            <person name="Fingerle V."/>
            <person name="Hepner S."/>
            <person name="Loh S.M."/>
            <person name="Ryan U."/>
            <person name="Irwin P."/>
            <person name="Oskam C.L."/>
        </authorList>
    </citation>
    <scope>NUCLEOTIDE SEQUENCE [LARGE SCALE GENOMIC DNA]</scope>
    <source>
        <strain evidence="7 8">IST7</strain>
    </source>
</reference>
<dbReference type="OrthoDB" id="9803641at2"/>
<evidence type="ECO:0000256" key="1">
    <source>
        <dbReference type="ARBA" id="ARBA00022737"/>
    </source>
</evidence>
<dbReference type="GO" id="GO:0005524">
    <property type="term" value="F:ATP binding"/>
    <property type="evidence" value="ECO:0007669"/>
    <property type="project" value="UniProtKB-KW"/>
</dbReference>
<keyword evidence="4" id="KW-0143">Chaperone</keyword>
<dbReference type="GO" id="GO:0008233">
    <property type="term" value="F:peptidase activity"/>
    <property type="evidence" value="ECO:0007669"/>
    <property type="project" value="UniProtKB-KW"/>
</dbReference>
<dbReference type="EMBL" id="CP028884">
    <property type="protein sequence ID" value="AYE36737.1"/>
    <property type="molecule type" value="Genomic_DNA"/>
</dbReference>
<proteinExistence type="predicted"/>
<dbReference type="GO" id="GO:0034605">
    <property type="term" value="P:cellular response to heat"/>
    <property type="evidence" value="ECO:0007669"/>
    <property type="project" value="TreeGrafter"/>
</dbReference>
<feature type="domain" description="AAA+ ATPase" evidence="5">
    <location>
        <begin position="214"/>
        <end position="358"/>
    </location>
</feature>
<evidence type="ECO:0000256" key="3">
    <source>
        <dbReference type="ARBA" id="ARBA00022840"/>
    </source>
</evidence>
<dbReference type="Pfam" id="PF07724">
    <property type="entry name" value="AAA_2"/>
    <property type="match status" value="1"/>
</dbReference>
<dbReference type="InterPro" id="IPR019489">
    <property type="entry name" value="Clp_ATPase_C"/>
</dbReference>
<dbReference type="PROSITE" id="PS00870">
    <property type="entry name" value="CLPAB_1"/>
    <property type="match status" value="1"/>
</dbReference>
<keyword evidence="8" id="KW-1185">Reference proteome</keyword>
<evidence type="ECO:0000256" key="4">
    <source>
        <dbReference type="ARBA" id="ARBA00023186"/>
    </source>
</evidence>
<keyword evidence="2" id="KW-0547">Nucleotide-binding</keyword>
<dbReference type="SUPFAM" id="SSF52540">
    <property type="entry name" value="P-loop containing nucleoside triphosphate hydrolases"/>
    <property type="match status" value="2"/>
</dbReference>
<organism evidence="7 8">
    <name type="scientific">Borrelia turcica IST7</name>
    <dbReference type="NCBI Taxonomy" id="1104446"/>
    <lineage>
        <taxon>Bacteria</taxon>
        <taxon>Pseudomonadati</taxon>
        <taxon>Spirochaetota</taxon>
        <taxon>Spirochaetia</taxon>
        <taxon>Spirochaetales</taxon>
        <taxon>Borreliaceae</taxon>
        <taxon>Borrelia</taxon>
    </lineage>
</organism>
<dbReference type="InterPro" id="IPR027417">
    <property type="entry name" value="P-loop_NTPase"/>
</dbReference>
<dbReference type="InterPro" id="IPR050130">
    <property type="entry name" value="ClpA_ClpB"/>
</dbReference>
<evidence type="ECO:0000256" key="2">
    <source>
        <dbReference type="ARBA" id="ARBA00022741"/>
    </source>
</evidence>
<sequence length="745" mass="86715">MERQHAVFTEEHVFHSLINDDKIKELLELCTLDFYNLEKILEEFFKKLPLRESSISDYAFKINDLYQEIIDTIFCYKKPYKIQEKDLLWVLIRKRQNTILDSLLKSGFNLSIFDKMIEVYDYLGSDVKLGLVDNKRTASTYVSDEEIDKNGGFDIFEEDHFRLESNNDSLDDSNFVKEFLVNVIDSLDPNLEQSPLIGREKELSKLIQVMLRRHKSNPILFGEPGVGKTILIQGLAYMIKEGRVPQELKGHEVYSLDIGKLISGTRYRGDLEDRVNKVLDFLYLKKKVILFIDEIHMIVGAGATSFSSIDISNLLKPILTLGKVKFIGATTEYEYKKFFLRDKALVRRFHSIELKEPRFEDTYLMLKGAKGQYEKYHNVEYTDEAIRASISMSCKYIKDRFLPDKAFDLLDELGAKFKLENNKKIITEDDVKDFVKSMVGMSIFNLDEHDDSLLVDLEHKIRENMIIDEDVLSDLILNIKLLKVKFLLENNTLGLFVFMSSSDLDKNKLSCILSEELKMPKFTLRMSEYGDFDGINRLIGPMYSSDSYDEPTKFFKFLSRSSSSIIFLSDFDKAHKRVKDFFFEGFNTGKFFDSFGRSVSLSDSIIIIDINIEHREFSSIGFKNEVTSARSLLEKRFSSLVLDLVDHIFFFRPLDEGDFEKVIKKEINNFIRILKEKAIEVFFEEDIIDYLKGKTYESGFGIKGVRKIIIKEIGSLLINEMIVKKIKKNDKIRVYLEGKMKYELL</sequence>
<dbReference type="InterPro" id="IPR003959">
    <property type="entry name" value="ATPase_AAA_core"/>
</dbReference>
<dbReference type="InterPro" id="IPR003593">
    <property type="entry name" value="AAA+_ATPase"/>
</dbReference>
<dbReference type="SUPFAM" id="SSF81923">
    <property type="entry name" value="Double Clp-N motif"/>
    <property type="match status" value="1"/>
</dbReference>
<accession>A0A386PPC7</accession>
<dbReference type="GO" id="GO:0016887">
    <property type="term" value="F:ATP hydrolysis activity"/>
    <property type="evidence" value="ECO:0007669"/>
    <property type="project" value="InterPro"/>
</dbReference>
<dbReference type="Proteomes" id="UP000275571">
    <property type="component" value="Chromosome"/>
</dbReference>
<dbReference type="SMART" id="SM00382">
    <property type="entry name" value="AAA"/>
    <property type="match status" value="1"/>
</dbReference>
<keyword evidence="1" id="KW-0677">Repeat</keyword>
<name>A0A386PPC7_9SPIR</name>
<keyword evidence="7" id="KW-0378">Hydrolase</keyword>
<evidence type="ECO:0000259" key="6">
    <source>
        <dbReference type="SMART" id="SM01086"/>
    </source>
</evidence>
<dbReference type="PANTHER" id="PTHR11638:SF18">
    <property type="entry name" value="HEAT SHOCK PROTEIN 104"/>
    <property type="match status" value="1"/>
</dbReference>
<dbReference type="SMART" id="SM01086">
    <property type="entry name" value="ClpB_D2-small"/>
    <property type="match status" value="1"/>
</dbReference>
<dbReference type="GO" id="GO:0006508">
    <property type="term" value="P:proteolysis"/>
    <property type="evidence" value="ECO:0007669"/>
    <property type="project" value="UniProtKB-KW"/>
</dbReference>
<dbReference type="Pfam" id="PF10431">
    <property type="entry name" value="ClpB_D2-small"/>
    <property type="match status" value="1"/>
</dbReference>
<evidence type="ECO:0000313" key="8">
    <source>
        <dbReference type="Proteomes" id="UP000275571"/>
    </source>
</evidence>
<gene>
    <name evidence="7" type="ORF">DB313_01880</name>
</gene>
<dbReference type="Gene3D" id="1.10.8.60">
    <property type="match status" value="2"/>
</dbReference>
<dbReference type="InterPro" id="IPR036628">
    <property type="entry name" value="Clp_N_dom_sf"/>
</dbReference>
<keyword evidence="3 7" id="KW-0067">ATP-binding</keyword>
<protein>
    <submittedName>
        <fullName evidence="7">ATP-dependent Clp protease ATP-binding subunit</fullName>
    </submittedName>
</protein>
<keyword evidence="7" id="KW-0645">Protease</keyword>
<dbReference type="KEGG" id="btur:DB313_01880"/>
<feature type="domain" description="Clp ATPase C-terminal" evidence="6">
    <location>
        <begin position="654"/>
        <end position="742"/>
    </location>
</feature>
<dbReference type="GO" id="GO:0005737">
    <property type="term" value="C:cytoplasm"/>
    <property type="evidence" value="ECO:0007669"/>
    <property type="project" value="TreeGrafter"/>
</dbReference>
<dbReference type="Pfam" id="PF00004">
    <property type="entry name" value="AAA"/>
    <property type="match status" value="1"/>
</dbReference>
<dbReference type="PANTHER" id="PTHR11638">
    <property type="entry name" value="ATP-DEPENDENT CLP PROTEASE"/>
    <property type="match status" value="1"/>
</dbReference>
<dbReference type="InterPro" id="IPR041546">
    <property type="entry name" value="ClpA/ClpB_AAA_lid"/>
</dbReference>